<organism evidence="1 2">
    <name type="scientific">Serratia quinivorans</name>
    <dbReference type="NCBI Taxonomy" id="137545"/>
    <lineage>
        <taxon>Bacteria</taxon>
        <taxon>Pseudomonadati</taxon>
        <taxon>Pseudomonadota</taxon>
        <taxon>Gammaproteobacteria</taxon>
        <taxon>Enterobacterales</taxon>
        <taxon>Yersiniaceae</taxon>
        <taxon>Serratia</taxon>
    </lineage>
</organism>
<evidence type="ECO:0000313" key="1">
    <source>
        <dbReference type="EMBL" id="MEX3175485.1"/>
    </source>
</evidence>
<feature type="non-terminal residue" evidence="1">
    <location>
        <position position="89"/>
    </location>
</feature>
<proteinExistence type="predicted"/>
<dbReference type="EMBL" id="JBFQXQ010000076">
    <property type="protein sequence ID" value="MEX3175485.1"/>
    <property type="molecule type" value="Genomic_DNA"/>
</dbReference>
<sequence length="89" mass="9919">MSQPLSGSIAHKVKEAFRGCVRGYGYANRTAYYVNSRYSDPAHSDALPASRQLYTPYWATGLPSQEGIYASQLIYRYGHSLASTYGPLY</sequence>
<gene>
    <name evidence="1" type="primary">btuB</name>
    <name evidence="1" type="ORF">AB4M04_25880</name>
</gene>
<comment type="caution">
    <text evidence="1">The sequence shown here is derived from an EMBL/GenBank/DDBJ whole genome shotgun (WGS) entry which is preliminary data.</text>
</comment>
<keyword evidence="2" id="KW-1185">Reference proteome</keyword>
<dbReference type="Proteomes" id="UP001558101">
    <property type="component" value="Unassembled WGS sequence"/>
</dbReference>
<evidence type="ECO:0000313" key="2">
    <source>
        <dbReference type="Proteomes" id="UP001558101"/>
    </source>
</evidence>
<name>A0ABV3UPL6_9GAMM</name>
<accession>A0ABV3UPL6</accession>
<protein>
    <submittedName>
        <fullName evidence="1">Vitamin B12/cobalamin outer membrane transporter</fullName>
    </submittedName>
</protein>
<reference evidence="1 2" key="1">
    <citation type="submission" date="2024-07" db="EMBL/GenBank/DDBJ databases">
        <title>Genomes of novel Serratia strains from suburban soil.</title>
        <authorList>
            <person name="Markert E.X."/>
            <person name="Severe K."/>
            <person name="Severe L."/>
            <person name="Twing K.I."/>
            <person name="Ward L.M."/>
        </authorList>
    </citation>
    <scope>NUCLEOTIDE SEQUENCE [LARGE SCALE GENOMIC DNA]</scope>
    <source>
        <strain evidence="1 2">3C-UT</strain>
    </source>
</reference>